<protein>
    <submittedName>
        <fullName evidence="1">Uncharacterized protein</fullName>
    </submittedName>
</protein>
<proteinExistence type="predicted"/>
<name>A0ACC1SHF1_9APHY</name>
<dbReference type="Proteomes" id="UP001148662">
    <property type="component" value="Unassembled WGS sequence"/>
</dbReference>
<evidence type="ECO:0000313" key="2">
    <source>
        <dbReference type="Proteomes" id="UP001148662"/>
    </source>
</evidence>
<comment type="caution">
    <text evidence="1">The sequence shown here is derived from an EMBL/GenBank/DDBJ whole genome shotgun (WGS) entry which is preliminary data.</text>
</comment>
<dbReference type="EMBL" id="JANHOG010001280">
    <property type="protein sequence ID" value="KAJ3539838.1"/>
    <property type="molecule type" value="Genomic_DNA"/>
</dbReference>
<accession>A0ACC1SHF1</accession>
<evidence type="ECO:0000313" key="1">
    <source>
        <dbReference type="EMBL" id="KAJ3539838.1"/>
    </source>
</evidence>
<gene>
    <name evidence="1" type="ORF">NM688_g6310</name>
</gene>
<reference evidence="1" key="1">
    <citation type="submission" date="2022-07" db="EMBL/GenBank/DDBJ databases">
        <title>Genome Sequence of Phlebia brevispora.</title>
        <authorList>
            <person name="Buettner E."/>
        </authorList>
    </citation>
    <scope>NUCLEOTIDE SEQUENCE</scope>
    <source>
        <strain evidence="1">MPL23</strain>
    </source>
</reference>
<organism evidence="1 2">
    <name type="scientific">Phlebia brevispora</name>
    <dbReference type="NCBI Taxonomy" id="194682"/>
    <lineage>
        <taxon>Eukaryota</taxon>
        <taxon>Fungi</taxon>
        <taxon>Dikarya</taxon>
        <taxon>Basidiomycota</taxon>
        <taxon>Agaricomycotina</taxon>
        <taxon>Agaricomycetes</taxon>
        <taxon>Polyporales</taxon>
        <taxon>Meruliaceae</taxon>
        <taxon>Phlebia</taxon>
    </lineage>
</organism>
<sequence length="624" mass="71406">MEPGQYSEKPLLNLSLHTTRTKTAAIPMEKTFLLSDLDRAIESLKLIQYVPSHAGDLTLMLYNSTSRRYVAPLGDIASGQEVAYREQIILQTQHCVANILKVIPLLEKDRDQLSFLYNRWNVVAVASLPPEILRTIFKFIAVVDKSLCLRQIMHICRHWRTVGINDPFLWTNIRLNLKAGRIDYLTTLLQRSSPAPLSIDLEYPFPDFTFRTDYEASSFYDDKVRPISRFARMVMTQHGRIRRLRLAGRLPPTVHTIIAHYPAKSWVALESLLINTKPGFKLDWQDLPSLEFLSIDGIARPQLQSTTWTSFIGPTIRSLRLHGVESFSFDEWFNVLPRLPALEQLDLSFRPPMGLEDFSIDRNSFIPLRLPRLRSLAMDVWCSESMLFLGCLEYPKDATTLLRVCYSISSTWYLPRLEWALDVVRSKIDNPMPSRCCITTELGRKHDNSVIALYQGGSEIPFLELSLLLGSGGLVPMMPLIARFYELSHVEVLELPLHYVGPLKDQLISMKDVREMHVPRLSVDDQEVLCSSLGHGVTFPKLERIVLELSVRTKSGSRTRQTPVTETDRDVMTVGLLNMIRTRREMGYPIREIALGRCARSETLIQRLREDVPEVLVSCADDLR</sequence>
<keyword evidence="2" id="KW-1185">Reference proteome</keyword>